<feature type="non-terminal residue" evidence="1">
    <location>
        <position position="354"/>
    </location>
</feature>
<reference evidence="1" key="2">
    <citation type="journal article" date="2022" name="New Phytol.">
        <title>Evolutionary transition to the ectomycorrhizal habit in the genomes of a hyperdiverse lineage of mushroom-forming fungi.</title>
        <authorList>
            <person name="Looney B."/>
            <person name="Miyauchi S."/>
            <person name="Morin E."/>
            <person name="Drula E."/>
            <person name="Courty P.E."/>
            <person name="Kohler A."/>
            <person name="Kuo A."/>
            <person name="LaButti K."/>
            <person name="Pangilinan J."/>
            <person name="Lipzen A."/>
            <person name="Riley R."/>
            <person name="Andreopoulos W."/>
            <person name="He G."/>
            <person name="Johnson J."/>
            <person name="Nolan M."/>
            <person name="Tritt A."/>
            <person name="Barry K.W."/>
            <person name="Grigoriev I.V."/>
            <person name="Nagy L.G."/>
            <person name="Hibbett D."/>
            <person name="Henrissat B."/>
            <person name="Matheny P.B."/>
            <person name="Labbe J."/>
            <person name="Martin F.M."/>
        </authorList>
    </citation>
    <scope>NUCLEOTIDE SEQUENCE</scope>
    <source>
        <strain evidence="1">HHB10654</strain>
    </source>
</reference>
<name>A0ACB8SK37_9AGAM</name>
<dbReference type="EMBL" id="MU277268">
    <property type="protein sequence ID" value="KAI0056228.1"/>
    <property type="molecule type" value="Genomic_DNA"/>
</dbReference>
<proteinExistence type="predicted"/>
<feature type="non-terminal residue" evidence="1">
    <location>
        <position position="1"/>
    </location>
</feature>
<evidence type="ECO:0000313" key="2">
    <source>
        <dbReference type="Proteomes" id="UP000814140"/>
    </source>
</evidence>
<keyword evidence="2" id="KW-1185">Reference proteome</keyword>
<gene>
    <name evidence="1" type="ORF">BV25DRAFT_1788636</name>
</gene>
<organism evidence="1 2">
    <name type="scientific">Artomyces pyxidatus</name>
    <dbReference type="NCBI Taxonomy" id="48021"/>
    <lineage>
        <taxon>Eukaryota</taxon>
        <taxon>Fungi</taxon>
        <taxon>Dikarya</taxon>
        <taxon>Basidiomycota</taxon>
        <taxon>Agaricomycotina</taxon>
        <taxon>Agaricomycetes</taxon>
        <taxon>Russulales</taxon>
        <taxon>Auriscalpiaceae</taxon>
        <taxon>Artomyces</taxon>
    </lineage>
</organism>
<comment type="caution">
    <text evidence="1">The sequence shown here is derived from an EMBL/GenBank/DDBJ whole genome shotgun (WGS) entry which is preliminary data.</text>
</comment>
<sequence length="354" mass="38274">LPPPTTHLPPIGKIRFSSIDTLLESLKYLRLIYNPEVRGSRRINRSKLTPRPLSTISPDTSALDALRADAFERTYALRWLTAVVAQCADDAVLDAAAALLALCAGPAAAGTVTRAFTFGDATVQLTDAPLENGDFGTVGAQTWGSACVLAEMLVEAPAAFGLRTPRPLRVLELGAGTGLVSLMVGKYHERCAASGVEIVASDFHPSVLANLRANIKANFPSPSPGLSISAQFLDWSDASSLQQAPFDVVFGADIVYDVQHAAWIKATLEWGLRRPGSALDRPAKFHLMIPLRPLFLEETGNVEQVFPMASASESDACSMQCSWDLRTTHKEIIVCEARSDGKGEVEYAYYIIEW</sequence>
<dbReference type="Proteomes" id="UP000814140">
    <property type="component" value="Unassembled WGS sequence"/>
</dbReference>
<protein>
    <submittedName>
        <fullName evidence="1">Uncharacterized protein</fullName>
    </submittedName>
</protein>
<reference evidence="1" key="1">
    <citation type="submission" date="2021-03" db="EMBL/GenBank/DDBJ databases">
        <authorList>
            <consortium name="DOE Joint Genome Institute"/>
            <person name="Ahrendt S."/>
            <person name="Looney B.P."/>
            <person name="Miyauchi S."/>
            <person name="Morin E."/>
            <person name="Drula E."/>
            <person name="Courty P.E."/>
            <person name="Chicoki N."/>
            <person name="Fauchery L."/>
            <person name="Kohler A."/>
            <person name="Kuo A."/>
            <person name="Labutti K."/>
            <person name="Pangilinan J."/>
            <person name="Lipzen A."/>
            <person name="Riley R."/>
            <person name="Andreopoulos W."/>
            <person name="He G."/>
            <person name="Johnson J."/>
            <person name="Barry K.W."/>
            <person name="Grigoriev I.V."/>
            <person name="Nagy L."/>
            <person name="Hibbett D."/>
            <person name="Henrissat B."/>
            <person name="Matheny P.B."/>
            <person name="Labbe J."/>
            <person name="Martin F."/>
        </authorList>
    </citation>
    <scope>NUCLEOTIDE SEQUENCE</scope>
    <source>
        <strain evidence="1">HHB10654</strain>
    </source>
</reference>
<evidence type="ECO:0000313" key="1">
    <source>
        <dbReference type="EMBL" id="KAI0056228.1"/>
    </source>
</evidence>
<accession>A0ACB8SK37</accession>